<organism evidence="2 3">
    <name type="scientific">Fusarium austroamericanum</name>
    <dbReference type="NCBI Taxonomy" id="282268"/>
    <lineage>
        <taxon>Eukaryota</taxon>
        <taxon>Fungi</taxon>
        <taxon>Dikarya</taxon>
        <taxon>Ascomycota</taxon>
        <taxon>Pezizomycotina</taxon>
        <taxon>Sordariomycetes</taxon>
        <taxon>Hypocreomycetidae</taxon>
        <taxon>Hypocreales</taxon>
        <taxon>Nectriaceae</taxon>
        <taxon>Fusarium</taxon>
    </lineage>
</organism>
<dbReference type="EMBL" id="JAAMOD010000254">
    <property type="protein sequence ID" value="KAF5233487.1"/>
    <property type="molecule type" value="Genomic_DNA"/>
</dbReference>
<name>A0AAN5Z651_FUSAU</name>
<proteinExistence type="predicted"/>
<evidence type="ECO:0000313" key="2">
    <source>
        <dbReference type="EMBL" id="KAF5233487.1"/>
    </source>
</evidence>
<keyword evidence="3" id="KW-1185">Reference proteome</keyword>
<sequence length="140" mass="15438">MFLHTDMKQTAECDTEDVSPLSPMTNDHVDPSKISDVALAHKRVSRLTLAILRQVSLLFTVCLFVRLTQGERSDPIMCHKKTELCVACGFDAAAKITMCKDAPKDIHKCKNFKEELVEGNNHCTACADDVSGGIPPCARF</sequence>
<dbReference type="Proteomes" id="UP000537989">
    <property type="component" value="Unassembled WGS sequence"/>
</dbReference>
<dbReference type="AlphaFoldDB" id="A0AAN5Z651"/>
<evidence type="ECO:0000313" key="3">
    <source>
        <dbReference type="Proteomes" id="UP000537989"/>
    </source>
</evidence>
<gene>
    <name evidence="2" type="ORF">FAUST_8172</name>
</gene>
<feature type="region of interest" description="Disordered" evidence="1">
    <location>
        <begin position="1"/>
        <end position="22"/>
    </location>
</feature>
<accession>A0AAN5Z651</accession>
<reference evidence="2 3" key="1">
    <citation type="submission" date="2020-02" db="EMBL/GenBank/DDBJ databases">
        <title>Identification and distribution of gene clusters putatively required for synthesis of sphingolipid metabolism inhibitors in phylogenetically diverse species of the filamentous fungus Fusarium.</title>
        <authorList>
            <person name="Kim H.-S."/>
            <person name="Busman M."/>
            <person name="Brown D.W."/>
            <person name="Divon H."/>
            <person name="Uhlig S."/>
            <person name="Proctor R.H."/>
        </authorList>
    </citation>
    <scope>NUCLEOTIDE SEQUENCE [LARGE SCALE GENOMIC DNA]</scope>
    <source>
        <strain evidence="2 3">NRRL 2903</strain>
    </source>
</reference>
<feature type="compositionally biased region" description="Basic and acidic residues" evidence="1">
    <location>
        <begin position="1"/>
        <end position="11"/>
    </location>
</feature>
<evidence type="ECO:0000256" key="1">
    <source>
        <dbReference type="SAM" id="MobiDB-lite"/>
    </source>
</evidence>
<protein>
    <submittedName>
        <fullName evidence="2">Uncharacterized protein</fullName>
    </submittedName>
</protein>
<comment type="caution">
    <text evidence="2">The sequence shown here is derived from an EMBL/GenBank/DDBJ whole genome shotgun (WGS) entry which is preliminary data.</text>
</comment>